<evidence type="ECO:0000259" key="1">
    <source>
        <dbReference type="Pfam" id="PF01636"/>
    </source>
</evidence>
<dbReference type="PANTHER" id="PTHR21310:SF15">
    <property type="entry name" value="AMINOGLYCOSIDE PHOSPHOTRANSFERASE DOMAIN-CONTAINING PROTEIN"/>
    <property type="match status" value="1"/>
</dbReference>
<dbReference type="Gene3D" id="3.90.1200.10">
    <property type="match status" value="1"/>
</dbReference>
<dbReference type="AlphaFoldDB" id="A0A4Y7QHF6"/>
<dbReference type="InterPro" id="IPR051678">
    <property type="entry name" value="AGP_Transferase"/>
</dbReference>
<dbReference type="Proteomes" id="UP000294933">
    <property type="component" value="Unassembled WGS sequence"/>
</dbReference>
<sequence>MELVSRYTNILIPRLRRAPIQPLNDTFTYLVMEHIDGESLANRWDSLPQGTRNEVIDTLRDYISQLRQIPSSHPGPIGPSPRRCYGPMFGGDRGQGPFADYEELSGYYDMVLSCAAKRIPQLKDSRKFDGSVPLVFTHNNLSMDHMILGKDNRIWIVGWNLAGCYPRWFESVSMLWSAEEKWIPGWEEWKDIVTKVAGDPTEHSQWMHRIRATLKTLRRSVSDEWDDTEIVRRFDECPGFPESAEEGGYDCVVKICDDMVVKSISNVDGEIPHSQFLAMKLVSTYTNILIPRLRRAPIAPLDDDFTYFVMGHIDGESLAKRWDSLSEETRKDVINTLRDYVSQLRQIPTSHPGPVGPSPRSCCGPMFGGRRRQGPFADYEELSHYYNTMLGCATKHIPQLEDSKKFDDSAPLVFCHNNLSTDHILLDKDNRVWIVGWNFAGFYPQWFEAVSMLHSAEEKCIRGHDIWKDIVTEVVGDPMEHAEWMHDIRPTLFLYKYDGKDKHTSHRK</sequence>
<dbReference type="STRING" id="50990.A0A4Y7QHF6"/>
<organism evidence="2 3">
    <name type="scientific">Rickenella mellea</name>
    <dbReference type="NCBI Taxonomy" id="50990"/>
    <lineage>
        <taxon>Eukaryota</taxon>
        <taxon>Fungi</taxon>
        <taxon>Dikarya</taxon>
        <taxon>Basidiomycota</taxon>
        <taxon>Agaricomycotina</taxon>
        <taxon>Agaricomycetes</taxon>
        <taxon>Hymenochaetales</taxon>
        <taxon>Rickenellaceae</taxon>
        <taxon>Rickenella</taxon>
    </lineage>
</organism>
<evidence type="ECO:0000313" key="3">
    <source>
        <dbReference type="Proteomes" id="UP000294933"/>
    </source>
</evidence>
<accession>A0A4Y7QHF6</accession>
<dbReference type="PANTHER" id="PTHR21310">
    <property type="entry name" value="AMINOGLYCOSIDE PHOSPHOTRANSFERASE-RELATED-RELATED"/>
    <property type="match status" value="1"/>
</dbReference>
<gene>
    <name evidence="2" type="ORF">BD410DRAFT_835916</name>
</gene>
<dbReference type="Pfam" id="PF01636">
    <property type="entry name" value="APH"/>
    <property type="match status" value="2"/>
</dbReference>
<dbReference type="InterPro" id="IPR002575">
    <property type="entry name" value="Aminoglycoside_PTrfase"/>
</dbReference>
<feature type="domain" description="Aminoglycoside phosphotransferase" evidence="1">
    <location>
        <begin position="301"/>
        <end position="454"/>
    </location>
</feature>
<feature type="domain" description="Aminoglycoside phosphotransferase" evidence="1">
    <location>
        <begin position="28"/>
        <end position="182"/>
    </location>
</feature>
<keyword evidence="3" id="KW-1185">Reference proteome</keyword>
<evidence type="ECO:0000313" key="2">
    <source>
        <dbReference type="EMBL" id="TDL26786.1"/>
    </source>
</evidence>
<dbReference type="VEuPathDB" id="FungiDB:BD410DRAFT_835916"/>
<name>A0A4Y7QHF6_9AGAM</name>
<reference evidence="2 3" key="1">
    <citation type="submission" date="2018-06" db="EMBL/GenBank/DDBJ databases">
        <title>A transcriptomic atlas of mushroom development highlights an independent origin of complex multicellularity.</title>
        <authorList>
            <consortium name="DOE Joint Genome Institute"/>
            <person name="Krizsan K."/>
            <person name="Almasi E."/>
            <person name="Merenyi Z."/>
            <person name="Sahu N."/>
            <person name="Viragh M."/>
            <person name="Koszo T."/>
            <person name="Mondo S."/>
            <person name="Kiss B."/>
            <person name="Balint B."/>
            <person name="Kues U."/>
            <person name="Barry K."/>
            <person name="Hegedus J.C."/>
            <person name="Henrissat B."/>
            <person name="Johnson J."/>
            <person name="Lipzen A."/>
            <person name="Ohm R."/>
            <person name="Nagy I."/>
            <person name="Pangilinan J."/>
            <person name="Yan J."/>
            <person name="Xiong Y."/>
            <person name="Grigoriev I.V."/>
            <person name="Hibbett D.S."/>
            <person name="Nagy L.G."/>
        </authorList>
    </citation>
    <scope>NUCLEOTIDE SEQUENCE [LARGE SCALE GENOMIC DNA]</scope>
    <source>
        <strain evidence="2 3">SZMC22713</strain>
    </source>
</reference>
<dbReference type="OrthoDB" id="8300194at2759"/>
<proteinExistence type="predicted"/>
<dbReference type="EMBL" id="ML170160">
    <property type="protein sequence ID" value="TDL26786.1"/>
    <property type="molecule type" value="Genomic_DNA"/>
</dbReference>
<dbReference type="SUPFAM" id="SSF56112">
    <property type="entry name" value="Protein kinase-like (PK-like)"/>
    <property type="match status" value="2"/>
</dbReference>
<dbReference type="InterPro" id="IPR011009">
    <property type="entry name" value="Kinase-like_dom_sf"/>
</dbReference>
<protein>
    <recommendedName>
        <fullName evidence="1">Aminoglycoside phosphotransferase domain-containing protein</fullName>
    </recommendedName>
</protein>